<proteinExistence type="predicted"/>
<evidence type="ECO:0000313" key="2">
    <source>
        <dbReference type="EMBL" id="KAH0899199.1"/>
    </source>
</evidence>
<organism evidence="2 3">
    <name type="scientific">Brassica napus</name>
    <name type="common">Rape</name>
    <dbReference type="NCBI Taxonomy" id="3708"/>
    <lineage>
        <taxon>Eukaryota</taxon>
        <taxon>Viridiplantae</taxon>
        <taxon>Streptophyta</taxon>
        <taxon>Embryophyta</taxon>
        <taxon>Tracheophyta</taxon>
        <taxon>Spermatophyta</taxon>
        <taxon>Magnoliopsida</taxon>
        <taxon>eudicotyledons</taxon>
        <taxon>Gunneridae</taxon>
        <taxon>Pentapetalae</taxon>
        <taxon>rosids</taxon>
        <taxon>malvids</taxon>
        <taxon>Brassicales</taxon>
        <taxon>Brassicaceae</taxon>
        <taxon>Brassiceae</taxon>
        <taxon>Brassica</taxon>
    </lineage>
</organism>
<feature type="compositionally biased region" description="Basic and acidic residues" evidence="1">
    <location>
        <begin position="159"/>
        <end position="168"/>
    </location>
</feature>
<accession>A0ABQ8B321</accession>
<sequence>MEEEKKVGEKRKRADEEVADTLVVSKEGFDDESKLLTTVFVGNLPLKAKKKVIFEGVYVNAYVVFETEEAAEASLAHNMSLIDGNHIRVDRACPSRKKLKGQDDHLSVVLISGLSCSIVINIISYSYEEDEEEVYQYLTANLVLKKGYLNLRDRDLVRASKSADDKKKPYQKSPAQSKMRPRSSSSSSSSNEGNKAGSSSNNSAVKQRRSKRKQESRTPDSFSKKKKPKRG</sequence>
<dbReference type="EMBL" id="JAGKQM010000012">
    <property type="protein sequence ID" value="KAH0899199.1"/>
    <property type="molecule type" value="Genomic_DNA"/>
</dbReference>
<reference evidence="2 3" key="1">
    <citation type="submission" date="2021-05" db="EMBL/GenBank/DDBJ databases">
        <title>Genome Assembly of Synthetic Allotetraploid Brassica napus Reveals Homoeologous Exchanges between Subgenomes.</title>
        <authorList>
            <person name="Davis J.T."/>
        </authorList>
    </citation>
    <scope>NUCLEOTIDE SEQUENCE [LARGE SCALE GENOMIC DNA]</scope>
    <source>
        <strain evidence="3">cv. Da-Ae</strain>
        <tissue evidence="2">Seedling</tissue>
    </source>
</reference>
<gene>
    <name evidence="2" type="ORF">HID58_048767</name>
</gene>
<comment type="caution">
    <text evidence="2">The sequence shown here is derived from an EMBL/GenBank/DDBJ whole genome shotgun (WGS) entry which is preliminary data.</text>
</comment>
<dbReference type="InterPro" id="IPR035979">
    <property type="entry name" value="RBD_domain_sf"/>
</dbReference>
<keyword evidence="3" id="KW-1185">Reference proteome</keyword>
<protein>
    <recommendedName>
        <fullName evidence="4">RRM domain-containing protein</fullName>
    </recommendedName>
</protein>
<dbReference type="SUPFAM" id="SSF54928">
    <property type="entry name" value="RNA-binding domain, RBD"/>
    <property type="match status" value="1"/>
</dbReference>
<dbReference type="InterPro" id="IPR012677">
    <property type="entry name" value="Nucleotide-bd_a/b_plait_sf"/>
</dbReference>
<dbReference type="Proteomes" id="UP000824890">
    <property type="component" value="Unassembled WGS sequence"/>
</dbReference>
<feature type="region of interest" description="Disordered" evidence="1">
    <location>
        <begin position="159"/>
        <end position="231"/>
    </location>
</feature>
<dbReference type="Gene3D" id="3.30.70.330">
    <property type="match status" value="1"/>
</dbReference>
<evidence type="ECO:0000313" key="3">
    <source>
        <dbReference type="Proteomes" id="UP000824890"/>
    </source>
</evidence>
<evidence type="ECO:0008006" key="4">
    <source>
        <dbReference type="Google" id="ProtNLM"/>
    </source>
</evidence>
<name>A0ABQ8B321_BRANA</name>
<evidence type="ECO:0000256" key="1">
    <source>
        <dbReference type="SAM" id="MobiDB-lite"/>
    </source>
</evidence>
<feature type="compositionally biased region" description="Low complexity" evidence="1">
    <location>
        <begin position="183"/>
        <end position="204"/>
    </location>
</feature>